<dbReference type="EMBL" id="GBXM01051610">
    <property type="protein sequence ID" value="JAH56967.1"/>
    <property type="molecule type" value="Transcribed_RNA"/>
</dbReference>
<reference evidence="1" key="2">
    <citation type="journal article" date="2015" name="Fish Shellfish Immunol.">
        <title>Early steps in the European eel (Anguilla anguilla)-Vibrio vulnificus interaction in the gills: Role of the RtxA13 toxin.</title>
        <authorList>
            <person name="Callol A."/>
            <person name="Pajuelo D."/>
            <person name="Ebbesson L."/>
            <person name="Teles M."/>
            <person name="MacKenzie S."/>
            <person name="Amaro C."/>
        </authorList>
    </citation>
    <scope>NUCLEOTIDE SEQUENCE</scope>
</reference>
<organism evidence="1">
    <name type="scientific">Anguilla anguilla</name>
    <name type="common">European freshwater eel</name>
    <name type="synonym">Muraena anguilla</name>
    <dbReference type="NCBI Taxonomy" id="7936"/>
    <lineage>
        <taxon>Eukaryota</taxon>
        <taxon>Metazoa</taxon>
        <taxon>Chordata</taxon>
        <taxon>Craniata</taxon>
        <taxon>Vertebrata</taxon>
        <taxon>Euteleostomi</taxon>
        <taxon>Actinopterygii</taxon>
        <taxon>Neopterygii</taxon>
        <taxon>Teleostei</taxon>
        <taxon>Anguilliformes</taxon>
        <taxon>Anguillidae</taxon>
        <taxon>Anguilla</taxon>
    </lineage>
</organism>
<protein>
    <submittedName>
        <fullName evidence="1">Uncharacterized protein</fullName>
    </submittedName>
</protein>
<accession>A0A0E9TU31</accession>
<dbReference type="AlphaFoldDB" id="A0A0E9TU31"/>
<sequence length="31" mass="3597">MVYFIKEPNHSTFRENMVYFIKGIAADSSNS</sequence>
<name>A0A0E9TU31_ANGAN</name>
<proteinExistence type="predicted"/>
<evidence type="ECO:0000313" key="1">
    <source>
        <dbReference type="EMBL" id="JAH56967.1"/>
    </source>
</evidence>
<reference evidence="1" key="1">
    <citation type="submission" date="2014-11" db="EMBL/GenBank/DDBJ databases">
        <authorList>
            <person name="Amaro Gonzalez C."/>
        </authorList>
    </citation>
    <scope>NUCLEOTIDE SEQUENCE</scope>
</reference>